<proteinExistence type="inferred from homology"/>
<keyword evidence="6" id="KW-0328">Glycosyltransferase</keyword>
<evidence type="ECO:0000256" key="2">
    <source>
        <dbReference type="ARBA" id="ARBA00005180"/>
    </source>
</evidence>
<accession>A0A6A6WK99</accession>
<evidence type="ECO:0000256" key="9">
    <source>
        <dbReference type="ARBA" id="ARBA00023134"/>
    </source>
</evidence>
<evidence type="ECO:0000256" key="5">
    <source>
        <dbReference type="ARBA" id="ARBA00022533"/>
    </source>
</evidence>
<dbReference type="InterPro" id="IPR029057">
    <property type="entry name" value="PRTase-like"/>
</dbReference>
<gene>
    <name evidence="11" type="ORF">EJ05DRAFT_446961</name>
</gene>
<dbReference type="GO" id="GO:0004845">
    <property type="term" value="F:uracil phosphoribosyltransferase activity"/>
    <property type="evidence" value="ECO:0007669"/>
    <property type="project" value="UniProtKB-EC"/>
</dbReference>
<evidence type="ECO:0000256" key="7">
    <source>
        <dbReference type="ARBA" id="ARBA00022679"/>
    </source>
</evidence>
<comment type="pathway">
    <text evidence="2">Pyrimidine metabolism; UMP biosynthesis via salvage pathway; UMP from uracil: step 1/1.</text>
</comment>
<dbReference type="RefSeq" id="XP_033605037.1">
    <property type="nucleotide sequence ID" value="XM_033742254.1"/>
</dbReference>
<evidence type="ECO:0000256" key="8">
    <source>
        <dbReference type="ARBA" id="ARBA00022741"/>
    </source>
</evidence>
<dbReference type="FunFam" id="3.40.50.2020:FF:000049">
    <property type="entry name" value="Putative uracil phosphoribosyltransferase urg2"/>
    <property type="match status" value="1"/>
</dbReference>
<keyword evidence="7" id="KW-0808">Transferase</keyword>
<dbReference type="NCBIfam" id="NF001097">
    <property type="entry name" value="PRK00129.1"/>
    <property type="match status" value="1"/>
</dbReference>
<evidence type="ECO:0000256" key="3">
    <source>
        <dbReference type="ARBA" id="ARBA00009516"/>
    </source>
</evidence>
<dbReference type="InterPro" id="IPR000836">
    <property type="entry name" value="PRTase_dom"/>
</dbReference>
<dbReference type="GO" id="GO:0005525">
    <property type="term" value="F:GTP binding"/>
    <property type="evidence" value="ECO:0007669"/>
    <property type="project" value="UniProtKB-KW"/>
</dbReference>
<reference evidence="11" key="1">
    <citation type="journal article" date="2020" name="Stud. Mycol.">
        <title>101 Dothideomycetes genomes: a test case for predicting lifestyles and emergence of pathogens.</title>
        <authorList>
            <person name="Haridas S."/>
            <person name="Albert R."/>
            <person name="Binder M."/>
            <person name="Bloem J."/>
            <person name="Labutti K."/>
            <person name="Salamov A."/>
            <person name="Andreopoulos B."/>
            <person name="Baker S."/>
            <person name="Barry K."/>
            <person name="Bills G."/>
            <person name="Bluhm B."/>
            <person name="Cannon C."/>
            <person name="Castanera R."/>
            <person name="Culley D."/>
            <person name="Daum C."/>
            <person name="Ezra D."/>
            <person name="Gonzalez J."/>
            <person name="Henrissat B."/>
            <person name="Kuo A."/>
            <person name="Liang C."/>
            <person name="Lipzen A."/>
            <person name="Lutzoni F."/>
            <person name="Magnuson J."/>
            <person name="Mondo S."/>
            <person name="Nolan M."/>
            <person name="Ohm R."/>
            <person name="Pangilinan J."/>
            <person name="Park H.-J."/>
            <person name="Ramirez L."/>
            <person name="Alfaro M."/>
            <person name="Sun H."/>
            <person name="Tritt A."/>
            <person name="Yoshinaga Y."/>
            <person name="Zwiers L.-H."/>
            <person name="Turgeon B."/>
            <person name="Goodwin S."/>
            <person name="Spatafora J."/>
            <person name="Crous P."/>
            <person name="Grigoriev I."/>
        </authorList>
    </citation>
    <scope>NUCLEOTIDE SEQUENCE</scope>
    <source>
        <strain evidence="11">CBS 121739</strain>
    </source>
</reference>
<keyword evidence="9" id="KW-0342">GTP-binding</keyword>
<comment type="similarity">
    <text evidence="3">Belongs to the UPRTase family.</text>
</comment>
<comment type="cofactor">
    <cofactor evidence="1">
        <name>Mg(2+)</name>
        <dbReference type="ChEBI" id="CHEBI:18420"/>
    </cofactor>
</comment>
<protein>
    <recommendedName>
        <fullName evidence="4">uracil phosphoribosyltransferase</fullName>
        <ecNumber evidence="4">2.4.2.9</ecNumber>
    </recommendedName>
</protein>
<dbReference type="CDD" id="cd06223">
    <property type="entry name" value="PRTases_typeI"/>
    <property type="match status" value="1"/>
</dbReference>
<dbReference type="EMBL" id="ML996565">
    <property type="protein sequence ID" value="KAF2762586.1"/>
    <property type="molecule type" value="Genomic_DNA"/>
</dbReference>
<dbReference type="Pfam" id="PF14681">
    <property type="entry name" value="UPRTase"/>
    <property type="match status" value="1"/>
</dbReference>
<dbReference type="InterPro" id="IPR050054">
    <property type="entry name" value="UPRTase/APRTase"/>
</dbReference>
<evidence type="ECO:0000256" key="1">
    <source>
        <dbReference type="ARBA" id="ARBA00001946"/>
    </source>
</evidence>
<keyword evidence="12" id="KW-1185">Reference proteome</keyword>
<evidence type="ECO:0000313" key="11">
    <source>
        <dbReference type="EMBL" id="KAF2762586.1"/>
    </source>
</evidence>
<sequence>MASSLPSNVHVSSHPCVRVKLSKLRSKGTSPRDVPSLVNEIALLVGTEALAEGLQVRDDGTDQSPLGYEFATQSLSPASLTIVPILRSGLSMVPAISSLLPEPVPIHHLGMYREKTTLQPVEYYNNLPYHAPPSALITPGSASGPAELAIIVDPVVATGQTAEAAIDTLKEWGVKRVIFIGVIASEEGLKKVARHPDVSIWVGGCDKELDERGMIKPGLGDIGDRLYLTIGK</sequence>
<evidence type="ECO:0000313" key="12">
    <source>
        <dbReference type="Proteomes" id="UP000799437"/>
    </source>
</evidence>
<dbReference type="PANTHER" id="PTHR32315:SF4">
    <property type="entry name" value="URACIL PHOSPHORIBOSYLTRANSFERASE, CHLOROPLASTIC"/>
    <property type="match status" value="1"/>
</dbReference>
<dbReference type="Proteomes" id="UP000799437">
    <property type="component" value="Unassembled WGS sequence"/>
</dbReference>
<evidence type="ECO:0000256" key="4">
    <source>
        <dbReference type="ARBA" id="ARBA00011894"/>
    </source>
</evidence>
<evidence type="ECO:0000259" key="10">
    <source>
        <dbReference type="Pfam" id="PF14681"/>
    </source>
</evidence>
<dbReference type="SUPFAM" id="SSF53271">
    <property type="entry name" value="PRTase-like"/>
    <property type="match status" value="1"/>
</dbReference>
<keyword evidence="8" id="KW-0547">Nucleotide-binding</keyword>
<dbReference type="EC" id="2.4.2.9" evidence="4"/>
<evidence type="ECO:0000256" key="6">
    <source>
        <dbReference type="ARBA" id="ARBA00022676"/>
    </source>
</evidence>
<keyword evidence="5" id="KW-0021">Allosteric enzyme</keyword>
<dbReference type="AlphaFoldDB" id="A0A6A6WK99"/>
<dbReference type="Gene3D" id="3.40.50.2020">
    <property type="match status" value="1"/>
</dbReference>
<organism evidence="11 12">
    <name type="scientific">Pseudovirgaria hyperparasitica</name>
    <dbReference type="NCBI Taxonomy" id="470096"/>
    <lineage>
        <taxon>Eukaryota</taxon>
        <taxon>Fungi</taxon>
        <taxon>Dikarya</taxon>
        <taxon>Ascomycota</taxon>
        <taxon>Pezizomycotina</taxon>
        <taxon>Dothideomycetes</taxon>
        <taxon>Dothideomycetes incertae sedis</taxon>
        <taxon>Acrospermales</taxon>
        <taxon>Acrospermaceae</taxon>
        <taxon>Pseudovirgaria</taxon>
    </lineage>
</organism>
<dbReference type="OrthoDB" id="10257085at2759"/>
<feature type="domain" description="Phosphoribosyltransferase" evidence="10">
    <location>
        <begin position="11"/>
        <end position="229"/>
    </location>
</feature>
<dbReference type="PANTHER" id="PTHR32315">
    <property type="entry name" value="ADENINE PHOSPHORIBOSYLTRANSFERASE"/>
    <property type="match status" value="1"/>
</dbReference>
<name>A0A6A6WK99_9PEZI</name>
<dbReference type="GeneID" id="54483308"/>